<dbReference type="SUPFAM" id="SSF90123">
    <property type="entry name" value="ABC transporter transmembrane region"/>
    <property type="match status" value="1"/>
</dbReference>
<evidence type="ECO:0000259" key="9">
    <source>
        <dbReference type="PROSITE" id="PS50893"/>
    </source>
</evidence>
<feature type="transmembrane region" description="Helical" evidence="8">
    <location>
        <begin position="27"/>
        <end position="47"/>
    </location>
</feature>
<keyword evidence="6 8" id="KW-1133">Transmembrane helix</keyword>
<keyword evidence="3 8" id="KW-0812">Transmembrane</keyword>
<dbReference type="PROSITE" id="PS50929">
    <property type="entry name" value="ABC_TM1F"/>
    <property type="match status" value="1"/>
</dbReference>
<feature type="transmembrane region" description="Helical" evidence="8">
    <location>
        <begin position="130"/>
        <end position="159"/>
    </location>
</feature>
<sequence>MKELSFKTKKDANIKAHVRRALLDKKFATILLILLIFAAALLATINIKIVQYITSLLVSKTLVSSSTNQSVLYDLLEKIGKSPEEIAFILANYKQDSKFIESIIHELFYDYVQYDGAKLYVELLGLKLDIYNFCLWMVLNIVVVVVLSYFIYLLSGLIARSYETKLKTIFLNKLIDQDLHYFSQNKTGEIITSLVKDTSLIGQYIKDSTVSYIRTAFIVTISSIIMFAVDWKLALCVFGLLVVCMIGVFLFSLLSIKATKNINSLTKNYENEMSEKIYSIRLIKASGTFNQEKTYFENKAKQVDKKNKLKLLLSEIPSGLIIGGVGSFSMASVIFGVLLYFDESQTLISIITTFSSGVIVMTMPLLDLRMVLSQIPSAKSSSENIYKLLNQEITIDKHKEMILNEEIQNIKFKNLNFGYPDDQKVILKDFNLEFEKGKSYAFVGPTGSGKSTIAKFLLRFYDTTTGDVIVNDKFNIKDLNLKFWLDKIGYVDQEPQILSGTIYDNIKYGLNNVTNDQIIEAAKKAKLHDLIMSFENGYETILYERESQLSGGQKQRLVIARLILKNPEILILDEATSALDNKVEKEIQSELEKLMVGRTTFSIAHRLSTIKNFDKIFVIEPNKGVVQSGNYETLIKQEGIFKMLYEISH</sequence>
<evidence type="ECO:0000256" key="3">
    <source>
        <dbReference type="ARBA" id="ARBA00022692"/>
    </source>
</evidence>
<comment type="similarity">
    <text evidence="2">Belongs to the ABC transporter superfamily.</text>
</comment>
<evidence type="ECO:0000256" key="2">
    <source>
        <dbReference type="ARBA" id="ARBA00005417"/>
    </source>
</evidence>
<keyword evidence="4" id="KW-0547">Nucleotide-binding</keyword>
<dbReference type="Pfam" id="PF00005">
    <property type="entry name" value="ABC_tran"/>
    <property type="match status" value="1"/>
</dbReference>
<dbReference type="Proteomes" id="UP000424468">
    <property type="component" value="Chromosome"/>
</dbReference>
<evidence type="ECO:0000259" key="10">
    <source>
        <dbReference type="PROSITE" id="PS50929"/>
    </source>
</evidence>
<feature type="transmembrane region" description="Helical" evidence="8">
    <location>
        <begin position="237"/>
        <end position="256"/>
    </location>
</feature>
<dbReference type="GO" id="GO:0016887">
    <property type="term" value="F:ATP hydrolysis activity"/>
    <property type="evidence" value="ECO:0007669"/>
    <property type="project" value="InterPro"/>
</dbReference>
<evidence type="ECO:0000313" key="11">
    <source>
        <dbReference type="EMBL" id="QGS51864.1"/>
    </source>
</evidence>
<dbReference type="InterPro" id="IPR003593">
    <property type="entry name" value="AAA+_ATPase"/>
</dbReference>
<dbReference type="SUPFAM" id="SSF52540">
    <property type="entry name" value="P-loop containing nucleoside triphosphate hydrolases"/>
    <property type="match status" value="1"/>
</dbReference>
<keyword evidence="12" id="KW-1185">Reference proteome</keyword>
<dbReference type="Gene3D" id="3.40.50.300">
    <property type="entry name" value="P-loop containing nucleotide triphosphate hydrolases"/>
    <property type="match status" value="1"/>
</dbReference>
<dbReference type="PROSITE" id="PS50893">
    <property type="entry name" value="ABC_TRANSPORTER_2"/>
    <property type="match status" value="1"/>
</dbReference>
<feature type="transmembrane region" description="Helical" evidence="8">
    <location>
        <begin position="316"/>
        <end position="341"/>
    </location>
</feature>
<dbReference type="SMART" id="SM00382">
    <property type="entry name" value="AAA"/>
    <property type="match status" value="1"/>
</dbReference>
<reference evidence="11 12" key="1">
    <citation type="submission" date="2019-11" db="EMBL/GenBank/DDBJ databases">
        <title>Complete genome sequence of Spiroplasma tabanidicola TAUS-1 (DSM 22603).</title>
        <authorList>
            <person name="Huang C.-T."/>
            <person name="Lin Y.-C."/>
            <person name="Kuo C.-H."/>
        </authorList>
    </citation>
    <scope>NUCLEOTIDE SEQUENCE [LARGE SCALE GENOMIC DNA]</scope>
    <source>
        <strain evidence="11 12">TAUS-1</strain>
    </source>
</reference>
<dbReference type="InterPro" id="IPR036640">
    <property type="entry name" value="ABC1_TM_sf"/>
</dbReference>
<feature type="transmembrane region" description="Helical" evidence="8">
    <location>
        <begin position="347"/>
        <end position="366"/>
    </location>
</feature>
<evidence type="ECO:0000256" key="4">
    <source>
        <dbReference type="ARBA" id="ARBA00022741"/>
    </source>
</evidence>
<dbReference type="GO" id="GO:0005886">
    <property type="term" value="C:plasma membrane"/>
    <property type="evidence" value="ECO:0007669"/>
    <property type="project" value="UniProtKB-SubCell"/>
</dbReference>
<dbReference type="RefSeq" id="WP_156006254.1">
    <property type="nucleotide sequence ID" value="NZ_CP046276.1"/>
</dbReference>
<dbReference type="GO" id="GO:0015421">
    <property type="term" value="F:ABC-type oligopeptide transporter activity"/>
    <property type="evidence" value="ECO:0007669"/>
    <property type="project" value="TreeGrafter"/>
</dbReference>
<evidence type="ECO:0008006" key="13">
    <source>
        <dbReference type="Google" id="ProtNLM"/>
    </source>
</evidence>
<evidence type="ECO:0000256" key="1">
    <source>
        <dbReference type="ARBA" id="ARBA00004651"/>
    </source>
</evidence>
<name>A0A6I6CD11_9MOLU</name>
<keyword evidence="7 8" id="KW-0472">Membrane</keyword>
<proteinExistence type="inferred from homology"/>
<dbReference type="PROSITE" id="PS00211">
    <property type="entry name" value="ABC_TRANSPORTER_1"/>
    <property type="match status" value="1"/>
</dbReference>
<dbReference type="PANTHER" id="PTHR43394">
    <property type="entry name" value="ATP-DEPENDENT PERMEASE MDL1, MITOCHONDRIAL"/>
    <property type="match status" value="1"/>
</dbReference>
<dbReference type="GO" id="GO:0005524">
    <property type="term" value="F:ATP binding"/>
    <property type="evidence" value="ECO:0007669"/>
    <property type="project" value="UniProtKB-KW"/>
</dbReference>
<feature type="transmembrane region" description="Helical" evidence="8">
    <location>
        <begin position="212"/>
        <end position="231"/>
    </location>
</feature>
<dbReference type="InterPro" id="IPR027417">
    <property type="entry name" value="P-loop_NTPase"/>
</dbReference>
<dbReference type="InterPro" id="IPR017871">
    <property type="entry name" value="ABC_transporter-like_CS"/>
</dbReference>
<feature type="domain" description="ABC transmembrane type-1" evidence="10">
    <location>
        <begin position="30"/>
        <end position="377"/>
    </location>
</feature>
<evidence type="ECO:0000313" key="12">
    <source>
        <dbReference type="Proteomes" id="UP000424468"/>
    </source>
</evidence>
<dbReference type="InterPro" id="IPR011527">
    <property type="entry name" value="ABC1_TM_dom"/>
</dbReference>
<evidence type="ECO:0000256" key="6">
    <source>
        <dbReference type="ARBA" id="ARBA00022989"/>
    </source>
</evidence>
<dbReference type="KEGG" id="stab:STABA_v1c05010"/>
<dbReference type="PANTHER" id="PTHR43394:SF1">
    <property type="entry name" value="ATP-BINDING CASSETTE SUB-FAMILY B MEMBER 10, MITOCHONDRIAL"/>
    <property type="match status" value="1"/>
</dbReference>
<dbReference type="AlphaFoldDB" id="A0A6I6CD11"/>
<organism evidence="11 12">
    <name type="scientific">Spiroplasma tabanidicola</name>
    <dbReference type="NCBI Taxonomy" id="324079"/>
    <lineage>
        <taxon>Bacteria</taxon>
        <taxon>Bacillati</taxon>
        <taxon>Mycoplasmatota</taxon>
        <taxon>Mollicutes</taxon>
        <taxon>Entomoplasmatales</taxon>
        <taxon>Spiroplasmataceae</taxon>
        <taxon>Spiroplasma</taxon>
    </lineage>
</organism>
<comment type="subcellular location">
    <subcellularLocation>
        <location evidence="1">Cell membrane</location>
        <topology evidence="1">Multi-pass membrane protein</topology>
    </subcellularLocation>
</comment>
<dbReference type="InterPro" id="IPR003439">
    <property type="entry name" value="ABC_transporter-like_ATP-bd"/>
</dbReference>
<accession>A0A6I6CD11</accession>
<dbReference type="EMBL" id="CP046276">
    <property type="protein sequence ID" value="QGS51864.1"/>
    <property type="molecule type" value="Genomic_DNA"/>
</dbReference>
<dbReference type="FunFam" id="3.40.50.300:FF:000218">
    <property type="entry name" value="Multidrug ABC transporter ATP-binding protein"/>
    <property type="match status" value="1"/>
</dbReference>
<gene>
    <name evidence="11" type="ORF">STABA_v1c05010</name>
</gene>
<dbReference type="InterPro" id="IPR039421">
    <property type="entry name" value="Type_1_exporter"/>
</dbReference>
<protein>
    <recommendedName>
        <fullName evidence="13">ABC transporter ATP-binding protein</fullName>
    </recommendedName>
</protein>
<evidence type="ECO:0000256" key="8">
    <source>
        <dbReference type="SAM" id="Phobius"/>
    </source>
</evidence>
<keyword evidence="5" id="KW-0067">ATP-binding</keyword>
<dbReference type="OrthoDB" id="9763744at2"/>
<dbReference type="Gene3D" id="1.20.1560.10">
    <property type="entry name" value="ABC transporter type 1, transmembrane domain"/>
    <property type="match status" value="1"/>
</dbReference>
<evidence type="ECO:0000256" key="7">
    <source>
        <dbReference type="ARBA" id="ARBA00023136"/>
    </source>
</evidence>
<evidence type="ECO:0000256" key="5">
    <source>
        <dbReference type="ARBA" id="ARBA00022840"/>
    </source>
</evidence>
<feature type="domain" description="ABC transporter" evidence="9">
    <location>
        <begin position="410"/>
        <end position="647"/>
    </location>
</feature>
<dbReference type="Pfam" id="PF00664">
    <property type="entry name" value="ABC_membrane"/>
    <property type="match status" value="1"/>
</dbReference>